<dbReference type="EMBL" id="CP061800">
    <property type="protein sequence ID" value="QTA91356.1"/>
    <property type="molecule type" value="Genomic_DNA"/>
</dbReference>
<organism evidence="1 2">
    <name type="scientific">Desulfonema magnum</name>
    <dbReference type="NCBI Taxonomy" id="45655"/>
    <lineage>
        <taxon>Bacteria</taxon>
        <taxon>Pseudomonadati</taxon>
        <taxon>Thermodesulfobacteriota</taxon>
        <taxon>Desulfobacteria</taxon>
        <taxon>Desulfobacterales</taxon>
        <taxon>Desulfococcaceae</taxon>
        <taxon>Desulfonema</taxon>
    </lineage>
</organism>
<gene>
    <name evidence="1" type="ORF">dnm_074210</name>
</gene>
<protein>
    <submittedName>
        <fullName evidence="1">Uncharacterized protein</fullName>
    </submittedName>
</protein>
<sequence length="52" mass="5764">MLLQTVLTFLELENFDLCTDHMINRCSVRSLSAAKIAVLRVLLTLAVMVVSA</sequence>
<dbReference type="Proteomes" id="UP000663722">
    <property type="component" value="Chromosome"/>
</dbReference>
<evidence type="ECO:0000313" key="2">
    <source>
        <dbReference type="Proteomes" id="UP000663722"/>
    </source>
</evidence>
<accession>A0A975BTH8</accession>
<dbReference type="AlphaFoldDB" id="A0A975BTH8"/>
<keyword evidence="2" id="KW-1185">Reference proteome</keyword>
<evidence type="ECO:0000313" key="1">
    <source>
        <dbReference type="EMBL" id="QTA91356.1"/>
    </source>
</evidence>
<name>A0A975BTH8_9BACT</name>
<dbReference type="KEGG" id="dmm:dnm_074210"/>
<proteinExistence type="predicted"/>
<reference evidence="1" key="1">
    <citation type="journal article" date="2021" name="Microb. Physiol.">
        <title>Proteogenomic Insights into the Physiology of Marine, Sulfate-Reducing, Filamentous Desulfonema limicola and Desulfonema magnum.</title>
        <authorList>
            <person name="Schnaars V."/>
            <person name="Wohlbrand L."/>
            <person name="Scheve S."/>
            <person name="Hinrichs C."/>
            <person name="Reinhardt R."/>
            <person name="Rabus R."/>
        </authorList>
    </citation>
    <scope>NUCLEOTIDE SEQUENCE</scope>
    <source>
        <strain evidence="1">4be13</strain>
    </source>
</reference>